<evidence type="ECO:0000256" key="1">
    <source>
        <dbReference type="SAM" id="SignalP"/>
    </source>
</evidence>
<reference evidence="2 3" key="1">
    <citation type="submission" date="2019-05" db="EMBL/GenBank/DDBJ databases">
        <title>Emergence of the Ug99 lineage of the wheat stem rust pathogen through somatic hybridization.</title>
        <authorList>
            <person name="Li F."/>
            <person name="Upadhyaya N.M."/>
            <person name="Sperschneider J."/>
            <person name="Matny O."/>
            <person name="Nguyen-Phuc H."/>
            <person name="Mago R."/>
            <person name="Raley C."/>
            <person name="Miller M.E."/>
            <person name="Silverstein K.A.T."/>
            <person name="Henningsen E."/>
            <person name="Hirsch C.D."/>
            <person name="Visser B."/>
            <person name="Pretorius Z.A."/>
            <person name="Steffenson B.J."/>
            <person name="Schwessinger B."/>
            <person name="Dodds P.N."/>
            <person name="Figueroa M."/>
        </authorList>
    </citation>
    <scope>NUCLEOTIDE SEQUENCE [LARGE SCALE GENOMIC DNA]</scope>
    <source>
        <strain evidence="2 3">Ug99</strain>
    </source>
</reference>
<proteinExistence type="predicted"/>
<feature type="chain" id="PRO_5023123264" evidence="1">
    <location>
        <begin position="16"/>
        <end position="124"/>
    </location>
</feature>
<gene>
    <name evidence="2" type="ORF">PGTUg99_012437</name>
</gene>
<dbReference type="Proteomes" id="UP000325313">
    <property type="component" value="Unassembled WGS sequence"/>
</dbReference>
<comment type="caution">
    <text evidence="2">The sequence shown here is derived from an EMBL/GenBank/DDBJ whole genome shotgun (WGS) entry which is preliminary data.</text>
</comment>
<protein>
    <submittedName>
        <fullName evidence="2">Uncharacterized protein</fullName>
    </submittedName>
</protein>
<evidence type="ECO:0000313" key="3">
    <source>
        <dbReference type="Proteomes" id="UP000325313"/>
    </source>
</evidence>
<accession>A0A5B0SH44</accession>
<keyword evidence="1" id="KW-0732">Signal</keyword>
<organism evidence="2 3">
    <name type="scientific">Puccinia graminis f. sp. tritici</name>
    <dbReference type="NCBI Taxonomy" id="56615"/>
    <lineage>
        <taxon>Eukaryota</taxon>
        <taxon>Fungi</taxon>
        <taxon>Dikarya</taxon>
        <taxon>Basidiomycota</taxon>
        <taxon>Pucciniomycotina</taxon>
        <taxon>Pucciniomycetes</taxon>
        <taxon>Pucciniales</taxon>
        <taxon>Pucciniaceae</taxon>
        <taxon>Puccinia</taxon>
    </lineage>
</organism>
<evidence type="ECO:0000313" key="2">
    <source>
        <dbReference type="EMBL" id="KAA1137338.1"/>
    </source>
</evidence>
<sequence>MKHLATIAHLGLVYSQLMCVVLTSERQTVDYLSSKVCEMCRGLEGYPQGHRNPTLRYHKSLNAASCSTLSRLPCSRKISVDVYICNSCNHYGFFGTSRCTENHPQMHPRYFKRPQEFLDNPSTS</sequence>
<dbReference type="AlphaFoldDB" id="A0A5B0SH44"/>
<feature type="signal peptide" evidence="1">
    <location>
        <begin position="1"/>
        <end position="15"/>
    </location>
</feature>
<name>A0A5B0SH44_PUCGR</name>
<dbReference type="EMBL" id="VDEP01000009">
    <property type="protein sequence ID" value="KAA1137338.1"/>
    <property type="molecule type" value="Genomic_DNA"/>
</dbReference>